<feature type="transmembrane region" description="Helical" evidence="1">
    <location>
        <begin position="80"/>
        <end position="100"/>
    </location>
</feature>
<keyword evidence="3" id="KW-1185">Reference proteome</keyword>
<dbReference type="KEGG" id="asla:NCTC11923_01723"/>
<feature type="transmembrane region" description="Helical" evidence="1">
    <location>
        <begin position="434"/>
        <end position="451"/>
    </location>
</feature>
<evidence type="ECO:0000256" key="1">
    <source>
        <dbReference type="SAM" id="Phobius"/>
    </source>
</evidence>
<sequence length="644" mass="66402">MVSAVALLVWTAVLLSQRRAALAHRRRSDYEVSLSVLGPNAGLASGATMLVEGAVMAALLLAAATVHLAAILPALAPYRLAVATGTTAALALAALAGAPLGRGRPGGAGLRVQAGAVGGLLIVLTAVVVWGLARDLAGSLHPGGQAAPGGAQGRPVETDMGTDAVAVLQALALGGLILIGICRIPSAPGGWLGLRGATGWRSAPGRAGVTERGSRALLHRAVLVALRARVPLLVAVSGLLLLGLTRLGAAMGAVGAAGAGWPGPSAPREAAPAWPVLGQISAAALGGQRLAGLVVMALAVCLLVLAAGSAFLRVPALMGILARDAYLPRQLFSRSSRARAGGIIALWLGASLLLAATGASVGCLAVLAVVTATASSALGQAAMTRYWTRELGRATEPTRRQSIRRARILSIIAAVASGALLLLAVVALAGRGSWMVLAAIALVWVTMRAIGAHYRGFDEELALSEVSEARTMPVHIHALVPALRLNRPTLRALSYAQSTQPATIEALTVDLGDGHARRLVEDWRSAGIPVPLTLLDAPEGLGDPIVAYVRSLRRESPRDLVVVFLTEYLARHWWQQLLHNRAALGLRAALLFTPGVIVATVPWHLGDPGQTHVHGGVRARTDSQIVDADAAARRASRNRRRPID</sequence>
<accession>A0A448KDS5</accession>
<gene>
    <name evidence="2" type="ORF">NCTC11923_01723</name>
</gene>
<feature type="transmembrane region" description="Helical" evidence="1">
    <location>
        <begin position="47"/>
        <end position="68"/>
    </location>
</feature>
<keyword evidence="1" id="KW-1133">Transmembrane helix</keyword>
<protein>
    <recommendedName>
        <fullName evidence="4">Amino acid permease</fullName>
    </recommendedName>
</protein>
<keyword evidence="1" id="KW-0472">Membrane</keyword>
<dbReference type="PANTHER" id="PTHR47704">
    <property type="entry name" value="POTASSIUM TRANSPORTER KIMA"/>
    <property type="match status" value="1"/>
</dbReference>
<keyword evidence="1" id="KW-0812">Transmembrane</keyword>
<feature type="transmembrane region" description="Helical" evidence="1">
    <location>
        <begin position="364"/>
        <end position="387"/>
    </location>
</feature>
<proteinExistence type="predicted"/>
<organism evidence="2 3">
    <name type="scientific">Actinomyces slackii</name>
    <dbReference type="NCBI Taxonomy" id="52774"/>
    <lineage>
        <taxon>Bacteria</taxon>
        <taxon>Bacillati</taxon>
        <taxon>Actinomycetota</taxon>
        <taxon>Actinomycetes</taxon>
        <taxon>Actinomycetales</taxon>
        <taxon>Actinomycetaceae</taxon>
        <taxon>Actinomyces</taxon>
    </lineage>
</organism>
<evidence type="ECO:0000313" key="2">
    <source>
        <dbReference type="EMBL" id="VEG75071.1"/>
    </source>
</evidence>
<evidence type="ECO:0000313" key="3">
    <source>
        <dbReference type="Proteomes" id="UP000276899"/>
    </source>
</evidence>
<feature type="transmembrane region" description="Helical" evidence="1">
    <location>
        <begin position="290"/>
        <end position="317"/>
    </location>
</feature>
<name>A0A448KDS5_9ACTO</name>
<dbReference type="EMBL" id="LR134363">
    <property type="protein sequence ID" value="VEG75071.1"/>
    <property type="molecule type" value="Genomic_DNA"/>
</dbReference>
<feature type="transmembrane region" description="Helical" evidence="1">
    <location>
        <begin position="338"/>
        <end position="358"/>
    </location>
</feature>
<dbReference type="AlphaFoldDB" id="A0A448KDS5"/>
<feature type="transmembrane region" description="Helical" evidence="1">
    <location>
        <begin position="408"/>
        <end position="428"/>
    </location>
</feature>
<reference evidence="2 3" key="1">
    <citation type="submission" date="2018-12" db="EMBL/GenBank/DDBJ databases">
        <authorList>
            <consortium name="Pathogen Informatics"/>
        </authorList>
    </citation>
    <scope>NUCLEOTIDE SEQUENCE [LARGE SCALE GENOMIC DNA]</scope>
    <source>
        <strain evidence="2 3">NCTC11923</strain>
    </source>
</reference>
<feature type="transmembrane region" description="Helical" evidence="1">
    <location>
        <begin position="221"/>
        <end position="244"/>
    </location>
</feature>
<feature type="transmembrane region" description="Helical" evidence="1">
    <location>
        <begin position="112"/>
        <end position="133"/>
    </location>
</feature>
<dbReference type="STRING" id="1278298.GCA_000428685_00732"/>
<dbReference type="PANTHER" id="PTHR47704:SF1">
    <property type="entry name" value="POTASSIUM TRANSPORTER KIMA"/>
    <property type="match status" value="1"/>
</dbReference>
<dbReference type="InterPro" id="IPR053153">
    <property type="entry name" value="APC_K+_Transporter"/>
</dbReference>
<dbReference type="Proteomes" id="UP000276899">
    <property type="component" value="Chromosome"/>
</dbReference>
<evidence type="ECO:0008006" key="4">
    <source>
        <dbReference type="Google" id="ProtNLM"/>
    </source>
</evidence>